<dbReference type="InterPro" id="IPR041164">
    <property type="entry name" value="LDcluster4"/>
</dbReference>
<dbReference type="Gene3D" id="3.40.50.450">
    <property type="match status" value="1"/>
</dbReference>
<dbReference type="SUPFAM" id="SSF102405">
    <property type="entry name" value="MCP/YpsA-like"/>
    <property type="match status" value="1"/>
</dbReference>
<reference evidence="1" key="1">
    <citation type="journal article" date="2020" name="mSystems">
        <title>Genome- and Community-Level Interaction Insights into Carbon Utilization and Element Cycling Functions of Hydrothermarchaeota in Hydrothermal Sediment.</title>
        <authorList>
            <person name="Zhou Z."/>
            <person name="Liu Y."/>
            <person name="Xu W."/>
            <person name="Pan J."/>
            <person name="Luo Z.H."/>
            <person name="Li M."/>
        </authorList>
    </citation>
    <scope>NUCLEOTIDE SEQUENCE [LARGE SCALE GENOMIC DNA]</scope>
    <source>
        <strain evidence="1">SpSt-500</strain>
    </source>
</reference>
<dbReference type="InterPro" id="IPR052341">
    <property type="entry name" value="LOG_family_nucleotidases"/>
</dbReference>
<name>A0A832DHN4_9BACT</name>
<protein>
    <submittedName>
        <fullName evidence="1">LOG family protein</fullName>
    </submittedName>
</protein>
<organism evidence="1">
    <name type="scientific">Ignavibacterium album</name>
    <dbReference type="NCBI Taxonomy" id="591197"/>
    <lineage>
        <taxon>Bacteria</taxon>
        <taxon>Pseudomonadati</taxon>
        <taxon>Ignavibacteriota</taxon>
        <taxon>Ignavibacteria</taxon>
        <taxon>Ignavibacteriales</taxon>
        <taxon>Ignavibacteriaceae</taxon>
        <taxon>Ignavibacterium</taxon>
    </lineage>
</organism>
<dbReference type="PANTHER" id="PTHR43393">
    <property type="entry name" value="CYTOKININ RIBOSIDE 5'-MONOPHOSPHATE PHOSPHORIBOHYDROLASE"/>
    <property type="match status" value="1"/>
</dbReference>
<dbReference type="PANTHER" id="PTHR43393:SF3">
    <property type="entry name" value="LYSINE DECARBOXYLASE-LIKE PROTEIN"/>
    <property type="match status" value="1"/>
</dbReference>
<gene>
    <name evidence="1" type="ORF">ENS56_09395</name>
</gene>
<sequence length="175" mass="19455">MERTITIFGSSIPKPGEEQYEFAYQLGARLAEEGFNICTGGYAGIMEAASKGAYDKGGLVYAVTVDHWNSKPNPYITIEVRGKTLFERIEKLIEMGDGYVVLQGGTGTFLELAAIWEYANKKLQPPKPILCHSEMWKSIVAVMDKQMQLEGRETGIVKPCESVDEIVSDLKNKLK</sequence>
<dbReference type="EMBL" id="DSVI01000011">
    <property type="protein sequence ID" value="HGT48238.1"/>
    <property type="molecule type" value="Genomic_DNA"/>
</dbReference>
<dbReference type="Pfam" id="PF18306">
    <property type="entry name" value="LDcluster4"/>
    <property type="match status" value="1"/>
</dbReference>
<proteinExistence type="predicted"/>
<dbReference type="GO" id="GO:0005829">
    <property type="term" value="C:cytosol"/>
    <property type="evidence" value="ECO:0007669"/>
    <property type="project" value="TreeGrafter"/>
</dbReference>
<accession>A0A832DHN4</accession>
<comment type="caution">
    <text evidence="1">The sequence shown here is derived from an EMBL/GenBank/DDBJ whole genome shotgun (WGS) entry which is preliminary data.</text>
</comment>
<dbReference type="AlphaFoldDB" id="A0A832DHN4"/>
<evidence type="ECO:0000313" key="1">
    <source>
        <dbReference type="EMBL" id="HGT48238.1"/>
    </source>
</evidence>